<accession>A0A3F3PTU5</accession>
<dbReference type="Proteomes" id="UP000253729">
    <property type="component" value="Unassembled WGS sequence"/>
</dbReference>
<dbReference type="GeneID" id="38144872"/>
<reference evidence="1 2" key="1">
    <citation type="submission" date="2018-07" db="EMBL/GenBank/DDBJ databases">
        <title>The genomes of Aspergillus section Nigri reveals drivers in fungal speciation.</title>
        <authorList>
            <consortium name="DOE Joint Genome Institute"/>
            <person name="Vesth T.C."/>
            <person name="Nybo J."/>
            <person name="Theobald S."/>
            <person name="Brandl J."/>
            <person name="Frisvad J.C."/>
            <person name="Nielsen K.F."/>
            <person name="Lyhne E.K."/>
            <person name="Kogle M.E."/>
            <person name="Kuo A."/>
            <person name="Riley R."/>
            <person name="Clum A."/>
            <person name="Nolan M."/>
            <person name="Lipzen A."/>
            <person name="Salamov A."/>
            <person name="Henrissat B."/>
            <person name="Wiebenga A."/>
            <person name="De vries R.P."/>
            <person name="Grigoriev I.V."/>
            <person name="Mortensen U.H."/>
            <person name="Andersen M.R."/>
            <person name="Baker S.E."/>
        </authorList>
    </citation>
    <scope>NUCLEOTIDE SEQUENCE [LARGE SCALE GENOMIC DNA]</scope>
    <source>
        <strain evidence="1 2">CBS 139.54b</strain>
    </source>
</reference>
<name>A0A3F3PTU5_9EURO</name>
<protein>
    <submittedName>
        <fullName evidence="1">Uncharacterized protein</fullName>
    </submittedName>
</protein>
<proteinExistence type="predicted"/>
<evidence type="ECO:0000313" key="1">
    <source>
        <dbReference type="EMBL" id="RDH30248.1"/>
    </source>
</evidence>
<dbReference type="EMBL" id="KZ852062">
    <property type="protein sequence ID" value="RDH30248.1"/>
    <property type="molecule type" value="Genomic_DNA"/>
</dbReference>
<dbReference type="AlphaFoldDB" id="A0A3F3PTU5"/>
<gene>
    <name evidence="1" type="ORF">BDQ94DRAFT_77879</name>
</gene>
<organism evidence="1 2">
    <name type="scientific">Aspergillus welwitschiae</name>
    <dbReference type="NCBI Taxonomy" id="1341132"/>
    <lineage>
        <taxon>Eukaryota</taxon>
        <taxon>Fungi</taxon>
        <taxon>Dikarya</taxon>
        <taxon>Ascomycota</taxon>
        <taxon>Pezizomycotina</taxon>
        <taxon>Eurotiomycetes</taxon>
        <taxon>Eurotiomycetidae</taxon>
        <taxon>Eurotiales</taxon>
        <taxon>Aspergillaceae</taxon>
        <taxon>Aspergillus</taxon>
        <taxon>Aspergillus subgen. Circumdati</taxon>
    </lineage>
</organism>
<keyword evidence="2" id="KW-1185">Reference proteome</keyword>
<sequence>MRLIGLKAFRCVLQGTLAPFPWLRRSPFFPNSLPFPFPRSLSRFLSLSLSPLVFSSFSSSLAFPLLLLFAACFHLSPLSVHRAFGAGSSSIPYSSPSSPCSPYPLSPYHLLN</sequence>
<evidence type="ECO:0000313" key="2">
    <source>
        <dbReference type="Proteomes" id="UP000253729"/>
    </source>
</evidence>
<dbReference type="RefSeq" id="XP_026623270.1">
    <property type="nucleotide sequence ID" value="XM_026776516.1"/>
</dbReference>